<dbReference type="EMBL" id="CALNXJ010000012">
    <property type="protein sequence ID" value="CAH3111384.1"/>
    <property type="molecule type" value="Genomic_DNA"/>
</dbReference>
<dbReference type="SMART" id="SM00248">
    <property type="entry name" value="ANK"/>
    <property type="match status" value="2"/>
</dbReference>
<evidence type="ECO:0008006" key="8">
    <source>
        <dbReference type="Google" id="ProtNLM"/>
    </source>
</evidence>
<evidence type="ECO:0000256" key="3">
    <source>
        <dbReference type="PROSITE-ProRule" id="PRU00023"/>
    </source>
</evidence>
<dbReference type="PROSITE" id="PS50088">
    <property type="entry name" value="ANK_REPEAT"/>
    <property type="match status" value="1"/>
</dbReference>
<dbReference type="SUPFAM" id="SSF48403">
    <property type="entry name" value="Ankyrin repeat"/>
    <property type="match status" value="1"/>
</dbReference>
<dbReference type="InterPro" id="IPR036770">
    <property type="entry name" value="Ankyrin_rpt-contain_sf"/>
</dbReference>
<dbReference type="PANTHER" id="PTHR24171:SF9">
    <property type="entry name" value="ANKYRIN REPEAT DOMAIN-CONTAINING PROTEIN 39"/>
    <property type="match status" value="1"/>
</dbReference>
<feature type="compositionally biased region" description="Low complexity" evidence="5">
    <location>
        <begin position="44"/>
        <end position="58"/>
    </location>
</feature>
<feature type="repeat" description="ANK" evidence="3">
    <location>
        <begin position="209"/>
        <end position="241"/>
    </location>
</feature>
<dbReference type="SMART" id="SM00015">
    <property type="entry name" value="IQ"/>
    <property type="match status" value="1"/>
</dbReference>
<reference evidence="6 7" key="1">
    <citation type="submission" date="2022-05" db="EMBL/GenBank/DDBJ databases">
        <authorList>
            <consortium name="Genoscope - CEA"/>
            <person name="William W."/>
        </authorList>
    </citation>
    <scope>NUCLEOTIDE SEQUENCE [LARGE SCALE GENOMIC DNA]</scope>
</reference>
<keyword evidence="1" id="KW-0677">Repeat</keyword>
<dbReference type="PROSITE" id="PS50297">
    <property type="entry name" value="ANK_REP_REGION"/>
    <property type="match status" value="1"/>
</dbReference>
<proteinExistence type="predicted"/>
<feature type="compositionally biased region" description="Low complexity" evidence="5">
    <location>
        <begin position="7"/>
        <end position="22"/>
    </location>
</feature>
<keyword evidence="2 3" id="KW-0040">ANK repeat</keyword>
<dbReference type="PROSITE" id="PS50096">
    <property type="entry name" value="IQ"/>
    <property type="match status" value="1"/>
</dbReference>
<evidence type="ECO:0000313" key="7">
    <source>
        <dbReference type="Proteomes" id="UP001159428"/>
    </source>
</evidence>
<evidence type="ECO:0000256" key="5">
    <source>
        <dbReference type="SAM" id="MobiDB-lite"/>
    </source>
</evidence>
<feature type="coiled-coil region" evidence="4">
    <location>
        <begin position="380"/>
        <end position="414"/>
    </location>
</feature>
<dbReference type="Gene3D" id="1.25.40.20">
    <property type="entry name" value="Ankyrin repeat-containing domain"/>
    <property type="match status" value="1"/>
</dbReference>
<accession>A0AAU9WBS6</accession>
<gene>
    <name evidence="6" type="ORF">PMEA_00004081</name>
</gene>
<name>A0AAU9WBS6_9CNID</name>
<sequence length="597" mass="67527">MPPKKPSPATKITPKTTTQKPGTGRGISGKKTSTTAVKPGAAGSKGNTTKKGSTSPKKTLVKGKENTAVSKTQGKKWTKQDESAVIIQKYVRRHLAKKEMVKRKKARQEYEELMDKIQKEAWLKLVQIEREEAEKERKKEEEERRKRKEETKRRTRILEAAFDGDNDEILAVLDEAYEEDSKRSDLSEPARQSLIARHQMALVDCEDANNNTPLSEAAGGGHVETIMLLIQRGAVLNSRGRYQRVPLWRAAFGGHLQAVQTLLEHGGDPRLIADDGTNAIQVAALPAVEQVLQEWDIKQTDVLLEKLEADRSVRQEQERKLRDAENSRLEKELNNAEKENQAHQKELAKAHCELNKRIYEHDKCMAEGKTDKHEVTLQAVHDAEAVLEHARKKAEASKEALAQVKLELREQHKKEDNSAADIDVKGTKVMIKDLDDVLFRDVGGKIAADGRWPLLIDSSPQTSTFLRYRDTNFLNALNPKQMEPDVIRLALLGALRYGKPAVLDMMDVDMFDTVTMVFDGVQKGLMASLMSKELLKDNKFLELVRPEDGEEYSKTSFLGARIEKFMFIIITQQWNPAEHLLEQTYPIRVIIPSRPDL</sequence>
<evidence type="ECO:0000256" key="4">
    <source>
        <dbReference type="SAM" id="Coils"/>
    </source>
</evidence>
<keyword evidence="7" id="KW-1185">Reference proteome</keyword>
<feature type="coiled-coil region" evidence="4">
    <location>
        <begin position="307"/>
        <end position="353"/>
    </location>
</feature>
<protein>
    <recommendedName>
        <fullName evidence="8">IQ motif and ankyrin repeat domain-containing protein LOC642574 homolog</fullName>
    </recommendedName>
</protein>
<dbReference type="PANTHER" id="PTHR24171">
    <property type="entry name" value="ANKYRIN REPEAT DOMAIN-CONTAINING PROTEIN 39-RELATED"/>
    <property type="match status" value="1"/>
</dbReference>
<evidence type="ECO:0000313" key="6">
    <source>
        <dbReference type="EMBL" id="CAH3111384.1"/>
    </source>
</evidence>
<comment type="caution">
    <text evidence="6">The sequence shown here is derived from an EMBL/GenBank/DDBJ whole genome shotgun (WGS) entry which is preliminary data.</text>
</comment>
<feature type="region of interest" description="Disordered" evidence="5">
    <location>
        <begin position="1"/>
        <end position="81"/>
    </location>
</feature>
<dbReference type="Proteomes" id="UP001159428">
    <property type="component" value="Unassembled WGS sequence"/>
</dbReference>
<evidence type="ECO:0000256" key="2">
    <source>
        <dbReference type="ARBA" id="ARBA00023043"/>
    </source>
</evidence>
<dbReference type="Pfam" id="PF12796">
    <property type="entry name" value="Ank_2"/>
    <property type="match status" value="1"/>
</dbReference>
<organism evidence="6 7">
    <name type="scientific">Pocillopora meandrina</name>
    <dbReference type="NCBI Taxonomy" id="46732"/>
    <lineage>
        <taxon>Eukaryota</taxon>
        <taxon>Metazoa</taxon>
        <taxon>Cnidaria</taxon>
        <taxon>Anthozoa</taxon>
        <taxon>Hexacorallia</taxon>
        <taxon>Scleractinia</taxon>
        <taxon>Astrocoeniina</taxon>
        <taxon>Pocilloporidae</taxon>
        <taxon>Pocillopora</taxon>
    </lineage>
</organism>
<dbReference type="AlphaFoldDB" id="A0AAU9WBS6"/>
<feature type="region of interest" description="Disordered" evidence="5">
    <location>
        <begin position="132"/>
        <end position="152"/>
    </location>
</feature>
<dbReference type="InterPro" id="IPR002110">
    <property type="entry name" value="Ankyrin_rpt"/>
</dbReference>
<keyword evidence="4" id="KW-0175">Coiled coil</keyword>
<evidence type="ECO:0000256" key="1">
    <source>
        <dbReference type="ARBA" id="ARBA00022737"/>
    </source>
</evidence>
<dbReference type="InterPro" id="IPR000048">
    <property type="entry name" value="IQ_motif_EF-hand-BS"/>
</dbReference>